<dbReference type="PANTHER" id="PTHR10543:SF89">
    <property type="entry name" value="CAROTENOID 9,10(9',10')-CLEAVAGE DIOXYGENASE 1"/>
    <property type="match status" value="1"/>
</dbReference>
<reference evidence="10" key="1">
    <citation type="journal article" date="2006" name="Proc. Natl. Acad. Sci. U.S.A.">
        <title>Genome analysis of the smallest free-living eukaryote Ostreococcus tauri unveils many unique features.</title>
        <authorList>
            <person name="Derelle E."/>
            <person name="Ferraz C."/>
            <person name="Rombauts S."/>
            <person name="Rouze P."/>
            <person name="Worden A.Z."/>
            <person name="Robbens S."/>
            <person name="Partensky F."/>
            <person name="Degroeve S."/>
            <person name="Echeynie S."/>
            <person name="Cooke R."/>
            <person name="Saeys Y."/>
            <person name="Wuyts J."/>
            <person name="Jabbari K."/>
            <person name="Bowler C."/>
            <person name="Panaud O."/>
            <person name="Piegu B."/>
            <person name="Ball S.G."/>
            <person name="Ral J.-P."/>
            <person name="Bouget F.-Y."/>
            <person name="Piganeau G."/>
            <person name="De Baets B."/>
            <person name="Picard A."/>
            <person name="Delseny M."/>
            <person name="Demaille J."/>
            <person name="Van de Peer Y."/>
            <person name="Moreau H."/>
        </authorList>
    </citation>
    <scope>NUCLEOTIDE SEQUENCE [LARGE SCALE GENOMIC DNA]</scope>
    <source>
        <strain evidence="10">OTTH 0595 / CCAP 157/2 / RCC745</strain>
    </source>
</reference>
<reference evidence="9 10" key="2">
    <citation type="journal article" date="2014" name="BMC Genomics">
        <title>An improved genome of the model marine alga Ostreococcus tauri unfolds by assessing Illumina de novo assemblies.</title>
        <authorList>
            <person name="Blanc-Mathieu R."/>
            <person name="Verhelst B."/>
            <person name="Derelle E."/>
            <person name="Rombauts S."/>
            <person name="Bouget F.Y."/>
            <person name="Carre I."/>
            <person name="Chateau A."/>
            <person name="Eyre-Walker A."/>
            <person name="Grimsley N."/>
            <person name="Moreau H."/>
            <person name="Piegu B."/>
            <person name="Rivals E."/>
            <person name="Schackwitz W."/>
            <person name="Van de Peer Y."/>
            <person name="Piganeau G."/>
        </authorList>
    </citation>
    <scope>NUCLEOTIDE SEQUENCE [LARGE SCALE GENOMIC DNA]</scope>
    <source>
        <strain evidence="10">OTTH 0595 / CCAP 157/2 / RCC745</strain>
    </source>
</reference>
<accession>A0A090M2P0</accession>
<dbReference type="KEGG" id="ota:OT_ostta01g04480"/>
<dbReference type="STRING" id="70448.A0A090M2P0"/>
<evidence type="ECO:0000256" key="2">
    <source>
        <dbReference type="ARBA" id="ARBA00022723"/>
    </source>
</evidence>
<comment type="caution">
    <text evidence="9">The sequence shown here is derived from an EMBL/GenBank/DDBJ whole genome shotgun (WGS) entry which is preliminary data.</text>
</comment>
<name>A0A090M2P0_OSTTA</name>
<feature type="binding site" evidence="7">
    <location>
        <position position="306"/>
    </location>
    <ligand>
        <name>Fe cation</name>
        <dbReference type="ChEBI" id="CHEBI:24875"/>
        <note>catalytic</note>
    </ligand>
</feature>
<comment type="similarity">
    <text evidence="1">Belongs to the carotenoid oxygenase family.</text>
</comment>
<keyword evidence="4 7" id="KW-0408">Iron</keyword>
<evidence type="ECO:0000256" key="1">
    <source>
        <dbReference type="ARBA" id="ARBA00006787"/>
    </source>
</evidence>
<evidence type="ECO:0000256" key="3">
    <source>
        <dbReference type="ARBA" id="ARBA00023002"/>
    </source>
</evidence>
<comment type="catalytic activity">
    <reaction evidence="6">
        <text>all-trans-zeaxanthin + 2 O2 = 4,9-dimethyldodeca-2,4,6,8,10-pentaenedial + 2 (3R)-hydroxy-beta-ionone</text>
        <dbReference type="Rhea" id="RHEA:26393"/>
        <dbReference type="ChEBI" id="CHEBI:15379"/>
        <dbReference type="ChEBI" id="CHEBI:27547"/>
        <dbReference type="ChEBI" id="CHEBI:53171"/>
        <dbReference type="ChEBI" id="CHEBI:53173"/>
        <dbReference type="EC" id="1.14.99.n4"/>
    </reaction>
</comment>
<evidence type="ECO:0000256" key="8">
    <source>
        <dbReference type="SAM" id="MobiDB-lite"/>
    </source>
</evidence>
<dbReference type="AlphaFoldDB" id="A0A090M2P0"/>
<keyword evidence="10" id="KW-1185">Reference proteome</keyword>
<dbReference type="GO" id="GO:0016121">
    <property type="term" value="P:carotene catabolic process"/>
    <property type="evidence" value="ECO:0007669"/>
    <property type="project" value="TreeGrafter"/>
</dbReference>
<evidence type="ECO:0000256" key="7">
    <source>
        <dbReference type="PIRSR" id="PIRSR604294-1"/>
    </source>
</evidence>
<dbReference type="InParanoid" id="A0A090M2P0"/>
<dbReference type="RefSeq" id="XP_022838294.1">
    <property type="nucleotide sequence ID" value="XM_022985415.1"/>
</dbReference>
<dbReference type="EMBL" id="CAID01000001">
    <property type="protein sequence ID" value="CEF96782.1"/>
    <property type="molecule type" value="Genomic_DNA"/>
</dbReference>
<evidence type="ECO:0000256" key="6">
    <source>
        <dbReference type="ARBA" id="ARBA00048709"/>
    </source>
</evidence>
<dbReference type="GO" id="GO:0046872">
    <property type="term" value="F:metal ion binding"/>
    <property type="evidence" value="ECO:0007669"/>
    <property type="project" value="UniProtKB-KW"/>
</dbReference>
<organism evidence="9 10">
    <name type="scientific">Ostreococcus tauri</name>
    <name type="common">Marine green alga</name>
    <dbReference type="NCBI Taxonomy" id="70448"/>
    <lineage>
        <taxon>Eukaryota</taxon>
        <taxon>Viridiplantae</taxon>
        <taxon>Chlorophyta</taxon>
        <taxon>Mamiellophyceae</taxon>
        <taxon>Mamiellales</taxon>
        <taxon>Bathycoccaceae</taxon>
        <taxon>Ostreococcus</taxon>
    </lineage>
</organism>
<keyword evidence="3" id="KW-0560">Oxidoreductase</keyword>
<dbReference type="PANTHER" id="PTHR10543">
    <property type="entry name" value="BETA-CAROTENE DIOXYGENASE"/>
    <property type="match status" value="1"/>
</dbReference>
<comment type="cofactor">
    <cofactor evidence="7">
        <name>Fe(2+)</name>
        <dbReference type="ChEBI" id="CHEBI:29033"/>
    </cofactor>
    <text evidence="7">Binds 1 Fe(2+) ion per subunit.</text>
</comment>
<dbReference type="InterPro" id="IPR004294">
    <property type="entry name" value="Carotenoid_Oase"/>
</dbReference>
<evidence type="ECO:0000256" key="5">
    <source>
        <dbReference type="ARBA" id="ARBA00039084"/>
    </source>
</evidence>
<proteinExistence type="inferred from homology"/>
<dbReference type="FunCoup" id="A0A090M2P0">
    <property type="interactions" value="29"/>
</dbReference>
<dbReference type="Pfam" id="PF03055">
    <property type="entry name" value="RPE65"/>
    <property type="match status" value="1"/>
</dbReference>
<gene>
    <name evidence="9" type="ORF">OT_ostta01g04480</name>
</gene>
<dbReference type="Proteomes" id="UP000009170">
    <property type="component" value="Unassembled WGS sequence"/>
</dbReference>
<keyword evidence="2 7" id="KW-0479">Metal-binding</keyword>
<feature type="binding site" evidence="7">
    <location>
        <position position="574"/>
    </location>
    <ligand>
        <name>Fe cation</name>
        <dbReference type="ChEBI" id="CHEBI:24875"/>
        <note>catalytic</note>
    </ligand>
</feature>
<feature type="binding site" evidence="7">
    <location>
        <position position="379"/>
    </location>
    <ligand>
        <name>Fe cation</name>
        <dbReference type="ChEBI" id="CHEBI:24875"/>
        <note>catalytic</note>
    </ligand>
</feature>
<dbReference type="EC" id="1.14.99.n4" evidence="5"/>
<evidence type="ECO:0000256" key="4">
    <source>
        <dbReference type="ARBA" id="ARBA00023004"/>
    </source>
</evidence>
<evidence type="ECO:0000313" key="10">
    <source>
        <dbReference type="Proteomes" id="UP000009170"/>
    </source>
</evidence>
<sequence length="645" mass="72113">MSLARADVGARRAATTGTVDARDGRPGRARGRWVSARAGRGGRMPPARAVRTPMKPVEEVAGDASGVGGGLSQQTPFERQYKDYATGYASVPGLAYENMGWVTDVEGEIPKEMEGTLLRNGPAMYERGGFVKSYLDGDGMVTSIAVKDGKAYFRNKFVRTEHFDQEEEQDKYIMPSIFTASDPRPFPFFSRLFGDIIGGDLRRKQNGAYNVLNWGDSLVAVDYKKPYALNPDTLETIGHGACDLSSAMHTSHYRTVTEPDGSRRCVAFLNEVDWRTETTHAVFYEFDENGKEVSRRAYDYPSSYVHDLIVTENYYILFDCPVKIDFPAVFTKYIFEKSCLSELICEDTSRRPLFRIFPRRGDSRDVKTAPADYWCYAYHHVNGFEDKDGNVVFDTCTWDKFTLYFTDICNPNGVDNYPRMKLSRFIIDMDKLEAKHYLLSDTPCELPITSWDYTGLPYEHMYLSTSVGRTEDGVNGPMQALSKASLKIDEQKLYYEEQWVPGDRKFAMEPFFVPRKGGTDEDDGWVVALVHDAAAEKSNFDGRGTEMVIIDAKKFSEGPVARLRLPSYVPFGVHGSWSPKYVAGPPKEDELKRLQEMRSKNDGKPISLGASAAEPVIHATPSPQAIGVGVASLLMGITALSSILG</sequence>
<protein>
    <recommendedName>
        <fullName evidence="5">carotenoid 9,10-dioxygenase</fullName>
        <ecNumber evidence="5">1.14.99.n4</ecNumber>
    </recommendedName>
</protein>
<dbReference type="OrthoDB" id="1069523at2759"/>
<feature type="region of interest" description="Disordered" evidence="8">
    <location>
        <begin position="1"/>
        <end position="49"/>
    </location>
</feature>
<dbReference type="GeneID" id="9836515"/>
<feature type="binding site" evidence="7">
    <location>
        <position position="252"/>
    </location>
    <ligand>
        <name>Fe cation</name>
        <dbReference type="ChEBI" id="CHEBI:24875"/>
        <note>catalytic</note>
    </ligand>
</feature>
<evidence type="ECO:0000313" key="9">
    <source>
        <dbReference type="EMBL" id="CEF96782.1"/>
    </source>
</evidence>
<dbReference type="GO" id="GO:0010436">
    <property type="term" value="F:carotenoid dioxygenase activity"/>
    <property type="evidence" value="ECO:0007669"/>
    <property type="project" value="TreeGrafter"/>
</dbReference>